<gene>
    <name evidence="1" type="ORF">GCM10009544_02180</name>
</gene>
<evidence type="ECO:0000313" key="1">
    <source>
        <dbReference type="EMBL" id="GAA0442958.1"/>
    </source>
</evidence>
<dbReference type="Proteomes" id="UP001499895">
    <property type="component" value="Unassembled WGS sequence"/>
</dbReference>
<sequence>MQKVFKQLGLSAGVLRVDRICDEARHSADPVRPMELFGLSSLSTTRHVLAAHPDKRSGLIAS</sequence>
<organism evidence="1 2">
    <name type="scientific">Streptomyces stramineus</name>
    <dbReference type="NCBI Taxonomy" id="173861"/>
    <lineage>
        <taxon>Bacteria</taxon>
        <taxon>Bacillati</taxon>
        <taxon>Actinomycetota</taxon>
        <taxon>Actinomycetes</taxon>
        <taxon>Kitasatosporales</taxon>
        <taxon>Streptomycetaceae</taxon>
        <taxon>Streptomyces</taxon>
    </lineage>
</organism>
<accession>A0ABN0ZD82</accession>
<evidence type="ECO:0000313" key="2">
    <source>
        <dbReference type="Proteomes" id="UP001499895"/>
    </source>
</evidence>
<name>A0ABN0ZD82_9ACTN</name>
<comment type="caution">
    <text evidence="1">The sequence shown here is derived from an EMBL/GenBank/DDBJ whole genome shotgun (WGS) entry which is preliminary data.</text>
</comment>
<protein>
    <submittedName>
        <fullName evidence="1">Uncharacterized protein</fullName>
    </submittedName>
</protein>
<dbReference type="EMBL" id="BAAAHB010000001">
    <property type="protein sequence ID" value="GAA0442958.1"/>
    <property type="molecule type" value="Genomic_DNA"/>
</dbReference>
<reference evidence="1 2" key="1">
    <citation type="journal article" date="2019" name="Int. J. Syst. Evol. Microbiol.">
        <title>The Global Catalogue of Microorganisms (GCM) 10K type strain sequencing project: providing services to taxonomists for standard genome sequencing and annotation.</title>
        <authorList>
            <consortium name="The Broad Institute Genomics Platform"/>
            <consortium name="The Broad Institute Genome Sequencing Center for Infectious Disease"/>
            <person name="Wu L."/>
            <person name="Ma J."/>
        </authorList>
    </citation>
    <scope>NUCLEOTIDE SEQUENCE [LARGE SCALE GENOMIC DNA]</scope>
    <source>
        <strain evidence="1 2">JCM 10649</strain>
    </source>
</reference>
<proteinExistence type="predicted"/>
<keyword evidence="2" id="KW-1185">Reference proteome</keyword>